<keyword evidence="2" id="KW-1185">Reference proteome</keyword>
<dbReference type="AlphaFoldDB" id="A0A3L8Q433"/>
<reference evidence="1 2" key="1">
    <citation type="journal article" date="2018" name="Proc. R. Soc. B">
        <title>A non-coding region near Follistatin controls head colour polymorphism in the Gouldian finch.</title>
        <authorList>
            <person name="Toomey M.B."/>
            <person name="Marques C.I."/>
            <person name="Andrade P."/>
            <person name="Araujo P.M."/>
            <person name="Sabatino S."/>
            <person name="Gazda M.A."/>
            <person name="Afonso S."/>
            <person name="Lopes R.J."/>
            <person name="Corbo J.C."/>
            <person name="Carneiro M."/>
        </authorList>
    </citation>
    <scope>NUCLEOTIDE SEQUENCE [LARGE SCALE GENOMIC DNA]</scope>
    <source>
        <strain evidence="1">Red01</strain>
        <tissue evidence="1">Muscle</tissue>
    </source>
</reference>
<evidence type="ECO:0000313" key="1">
    <source>
        <dbReference type="EMBL" id="RLV61812.1"/>
    </source>
</evidence>
<proteinExistence type="predicted"/>
<accession>A0A3L8Q433</accession>
<feature type="non-terminal residue" evidence="1">
    <location>
        <position position="164"/>
    </location>
</feature>
<dbReference type="EMBL" id="QUSF01017019">
    <property type="protein sequence ID" value="RLV61812.1"/>
    <property type="molecule type" value="Genomic_DNA"/>
</dbReference>
<sequence length="164" mass="17886">MFKILALNALVLAYSQSVLFLQGVKFSDLQATLQGLLLAGCFLFISRSKVGAGIPWERGGKIPGKFHFGVTKWRLAKRGGWWCAGADLEMIPELIPELIPDFCSGMIPEFPLHLLFQGGSGNSVGKGQKNPGKIPFWGDKMAAWEGGWVALGALLEMIPFFFLG</sequence>
<dbReference type="Proteomes" id="UP000276834">
    <property type="component" value="Unassembled WGS sequence"/>
</dbReference>
<organism evidence="1 2">
    <name type="scientific">Chloebia gouldiae</name>
    <name type="common">Gouldian finch</name>
    <name type="synonym">Erythrura gouldiae</name>
    <dbReference type="NCBI Taxonomy" id="44316"/>
    <lineage>
        <taxon>Eukaryota</taxon>
        <taxon>Metazoa</taxon>
        <taxon>Chordata</taxon>
        <taxon>Craniata</taxon>
        <taxon>Vertebrata</taxon>
        <taxon>Euteleostomi</taxon>
        <taxon>Archelosauria</taxon>
        <taxon>Archosauria</taxon>
        <taxon>Dinosauria</taxon>
        <taxon>Saurischia</taxon>
        <taxon>Theropoda</taxon>
        <taxon>Coelurosauria</taxon>
        <taxon>Aves</taxon>
        <taxon>Neognathae</taxon>
        <taxon>Neoaves</taxon>
        <taxon>Telluraves</taxon>
        <taxon>Australaves</taxon>
        <taxon>Passeriformes</taxon>
        <taxon>Passeroidea</taxon>
        <taxon>Passeridae</taxon>
        <taxon>Chloebia</taxon>
    </lineage>
</organism>
<gene>
    <name evidence="1" type="ORF">DV515_00020012</name>
</gene>
<name>A0A3L8Q433_CHLGU</name>
<protein>
    <submittedName>
        <fullName evidence="1">Uncharacterized protein</fullName>
    </submittedName>
</protein>
<evidence type="ECO:0000313" key="2">
    <source>
        <dbReference type="Proteomes" id="UP000276834"/>
    </source>
</evidence>
<dbReference type="OrthoDB" id="48943at2759"/>
<comment type="caution">
    <text evidence="1">The sequence shown here is derived from an EMBL/GenBank/DDBJ whole genome shotgun (WGS) entry which is preliminary data.</text>
</comment>